<organism evidence="3 4">
    <name type="scientific">Acetobacter oeni</name>
    <dbReference type="NCBI Taxonomy" id="304077"/>
    <lineage>
        <taxon>Bacteria</taxon>
        <taxon>Pseudomonadati</taxon>
        <taxon>Pseudomonadota</taxon>
        <taxon>Alphaproteobacteria</taxon>
        <taxon>Acetobacterales</taxon>
        <taxon>Acetobacteraceae</taxon>
        <taxon>Acetobacter</taxon>
    </lineage>
</organism>
<dbReference type="GO" id="GO:0003677">
    <property type="term" value="F:DNA binding"/>
    <property type="evidence" value="ECO:0007669"/>
    <property type="project" value="InterPro"/>
</dbReference>
<proteinExistence type="predicted"/>
<evidence type="ECO:0000256" key="1">
    <source>
        <dbReference type="SAM" id="Phobius"/>
    </source>
</evidence>
<protein>
    <recommendedName>
        <fullName evidence="2">Transposase IS4-like domain-containing protein</fullName>
    </recommendedName>
</protein>
<dbReference type="GO" id="GO:0006313">
    <property type="term" value="P:DNA transposition"/>
    <property type="evidence" value="ECO:0007669"/>
    <property type="project" value="InterPro"/>
</dbReference>
<dbReference type="RefSeq" id="WP_146893137.1">
    <property type="nucleotide sequence ID" value="NZ_BJYG01000125.1"/>
</dbReference>
<dbReference type="Proteomes" id="UP000321746">
    <property type="component" value="Unassembled WGS sequence"/>
</dbReference>
<reference evidence="3 4" key="1">
    <citation type="submission" date="2019-07" db="EMBL/GenBank/DDBJ databases">
        <title>Whole genome shotgun sequence of Acetobacter oeni NBRC 105207.</title>
        <authorList>
            <person name="Hosoyama A."/>
            <person name="Uohara A."/>
            <person name="Ohji S."/>
            <person name="Ichikawa N."/>
        </authorList>
    </citation>
    <scope>NUCLEOTIDE SEQUENCE [LARGE SCALE GENOMIC DNA]</scope>
    <source>
        <strain evidence="3 4">NBRC 105207</strain>
    </source>
</reference>
<keyword evidence="1" id="KW-0472">Membrane</keyword>
<dbReference type="InterPro" id="IPR012337">
    <property type="entry name" value="RNaseH-like_sf"/>
</dbReference>
<dbReference type="NCBIfam" id="NF033591">
    <property type="entry name" value="transpos_IS4_2"/>
    <property type="match status" value="1"/>
</dbReference>
<accession>A0A511XR20</accession>
<evidence type="ECO:0000313" key="4">
    <source>
        <dbReference type="Proteomes" id="UP000321746"/>
    </source>
</evidence>
<evidence type="ECO:0000259" key="2">
    <source>
        <dbReference type="Pfam" id="PF01609"/>
    </source>
</evidence>
<keyword evidence="4" id="KW-1185">Reference proteome</keyword>
<dbReference type="PANTHER" id="PTHR35404">
    <property type="entry name" value="TRANSPOSASE OF TN10"/>
    <property type="match status" value="1"/>
</dbReference>
<sequence>MSGKTAFSSEAVHSFVDELFGEDLHAKRVTSLAKATVGTLQASSLAVSAIGHGLALAQGGLSRHAIKQVDRMLSNDGIDVDALMADWAGYCLGSRTEIVVAMDWTDFDADGHSTLMLSLLTEHGRATPLLWLTVRKAELKERRNHYEYWIVTRLAELLPTEVKVLLVADRGFGDAKLYGVLKDELHFEYVIRFRGNIKVTAAGESRPAKEWIGPSGRARLLREATVTAQGCPVGAVVCVHAKEMKEAWCLATSLTEVAAKTLIDLYSRRWGIECSFRDAKDWRFGMGMSATRVSTPARRDRLWLIAALAIVLLTVLGAAGEAIGYDRHLRTSTTSRRVHSLFRQGVMYYQLIPNMPEERLRPLILQFEKLIRDHQLLKRTFGII</sequence>
<dbReference type="Pfam" id="PF01609">
    <property type="entry name" value="DDE_Tnp_1"/>
    <property type="match status" value="1"/>
</dbReference>
<dbReference type="InterPro" id="IPR002559">
    <property type="entry name" value="Transposase_11"/>
</dbReference>
<feature type="domain" description="Transposase IS4-like" evidence="2">
    <location>
        <begin position="147"/>
        <end position="312"/>
    </location>
</feature>
<dbReference type="AlphaFoldDB" id="A0A511XR20"/>
<dbReference type="Gene3D" id="3.90.350.10">
    <property type="entry name" value="Transposase Inhibitor Protein From Tn5, Chain A, domain 1"/>
    <property type="match status" value="1"/>
</dbReference>
<dbReference type="PANTHER" id="PTHR35404:SF8">
    <property type="entry name" value="TRANSPOSASE OF TN10"/>
    <property type="match status" value="1"/>
</dbReference>
<dbReference type="OrthoDB" id="58819at2"/>
<feature type="transmembrane region" description="Helical" evidence="1">
    <location>
        <begin position="302"/>
        <end position="323"/>
    </location>
</feature>
<evidence type="ECO:0000313" key="3">
    <source>
        <dbReference type="EMBL" id="GEN65418.1"/>
    </source>
</evidence>
<name>A0A511XR20_9PROT</name>
<dbReference type="SUPFAM" id="SSF53098">
    <property type="entry name" value="Ribonuclease H-like"/>
    <property type="match status" value="1"/>
</dbReference>
<gene>
    <name evidence="3" type="ORF">AOE01nite_36420</name>
</gene>
<dbReference type="GO" id="GO:0004803">
    <property type="term" value="F:transposase activity"/>
    <property type="evidence" value="ECO:0007669"/>
    <property type="project" value="InterPro"/>
</dbReference>
<dbReference type="EMBL" id="BJYG01000125">
    <property type="protein sequence ID" value="GEN65418.1"/>
    <property type="molecule type" value="Genomic_DNA"/>
</dbReference>
<dbReference type="InterPro" id="IPR047658">
    <property type="entry name" value="IS4-like_transpos"/>
</dbReference>
<comment type="caution">
    <text evidence="3">The sequence shown here is derived from an EMBL/GenBank/DDBJ whole genome shotgun (WGS) entry which is preliminary data.</text>
</comment>
<keyword evidence="1" id="KW-1133">Transmembrane helix</keyword>
<keyword evidence="1" id="KW-0812">Transmembrane</keyword>